<evidence type="ECO:0000313" key="2">
    <source>
        <dbReference type="EMBL" id="GAA0865573.1"/>
    </source>
</evidence>
<sequence length="417" mass="47108">MEENKTTRVNRTVNYYSDRPDYDRHMEKHNCHCERPHYDHCPEKPEYDRYPERPDYDHCPERPEYDHHPVRPNHDHYPSKPDYDHHPVRPNYDHYPVKPEYDHHPVRPNYDHYPVKPDYDHHPVRPNHDCHDEKPKHECCEDKPNCDFCSERPKPGCCCPDLNLKPNGCTKCCDPIKVKCPDIHCAVCTPILADRICAFACTDQAITSLFDGLLFTIDNPPMGGFPEGASVCIEKIAVQYTCAGFTNAALPITICSFTGTIGNRGPLGCSTTATPLFNSYEGSITPRFLCHDNGTKATFGHTALNASINGIQYIVQGFIGCTPFTARTDILVPRLYADINLFGNICLSNINNELTLRANFDIDLLVKQIIPSTDGILAGGLTFTAQILDVLRINERLFALTPDELVVYSSPDGLSFN</sequence>
<organism evidence="2 3">
    <name type="scientific">Paraclostridium tenue</name>
    <dbReference type="NCBI Taxonomy" id="1737"/>
    <lineage>
        <taxon>Bacteria</taxon>
        <taxon>Bacillati</taxon>
        <taxon>Bacillota</taxon>
        <taxon>Clostridia</taxon>
        <taxon>Peptostreptococcales</taxon>
        <taxon>Peptostreptococcaceae</taxon>
        <taxon>Paraclostridium</taxon>
    </lineage>
</organism>
<feature type="region of interest" description="Disordered" evidence="1">
    <location>
        <begin position="52"/>
        <end position="91"/>
    </location>
</feature>
<evidence type="ECO:0000313" key="3">
    <source>
        <dbReference type="Proteomes" id="UP001400965"/>
    </source>
</evidence>
<keyword evidence="3" id="KW-1185">Reference proteome</keyword>
<proteinExistence type="predicted"/>
<gene>
    <name evidence="2" type="ORF">GCM10008917_23550</name>
</gene>
<comment type="caution">
    <text evidence="2">The sequence shown here is derived from an EMBL/GenBank/DDBJ whole genome shotgun (WGS) entry which is preliminary data.</text>
</comment>
<dbReference type="EMBL" id="BAAACP010000016">
    <property type="protein sequence ID" value="GAA0865573.1"/>
    <property type="molecule type" value="Genomic_DNA"/>
</dbReference>
<dbReference type="RefSeq" id="WP_346046247.1">
    <property type="nucleotide sequence ID" value="NZ_BAAACP010000016.1"/>
</dbReference>
<reference evidence="3" key="1">
    <citation type="journal article" date="2019" name="Int. J. Syst. Evol. Microbiol.">
        <title>The Global Catalogue of Microorganisms (GCM) 10K type strain sequencing project: providing services to taxonomists for standard genome sequencing and annotation.</title>
        <authorList>
            <consortium name="The Broad Institute Genomics Platform"/>
            <consortium name="The Broad Institute Genome Sequencing Center for Infectious Disease"/>
            <person name="Wu L."/>
            <person name="Ma J."/>
        </authorList>
    </citation>
    <scope>NUCLEOTIDE SEQUENCE [LARGE SCALE GENOMIC DNA]</scope>
    <source>
        <strain evidence="3">JCM 6486</strain>
    </source>
</reference>
<dbReference type="Proteomes" id="UP001400965">
    <property type="component" value="Unassembled WGS sequence"/>
</dbReference>
<accession>A0ABP3XJ50</accession>
<protein>
    <submittedName>
        <fullName evidence="2">Uncharacterized protein</fullName>
    </submittedName>
</protein>
<evidence type="ECO:0000256" key="1">
    <source>
        <dbReference type="SAM" id="MobiDB-lite"/>
    </source>
</evidence>
<name>A0ABP3XJ50_9FIRM</name>